<reference evidence="1" key="1">
    <citation type="journal article" date="2014" name="Int. J. Syst. Evol. Microbiol.">
        <title>Complete genome sequence of Corynebacterium casei LMG S-19264T (=DSM 44701T), isolated from a smear-ripened cheese.</title>
        <authorList>
            <consortium name="US DOE Joint Genome Institute (JGI-PGF)"/>
            <person name="Walter F."/>
            <person name="Albersmeier A."/>
            <person name="Kalinowski J."/>
            <person name="Ruckert C."/>
        </authorList>
    </citation>
    <scope>NUCLEOTIDE SEQUENCE</scope>
    <source>
        <strain evidence="1">CGMCC 4.7201</strain>
    </source>
</reference>
<dbReference type="Proteomes" id="UP000641932">
    <property type="component" value="Unassembled WGS sequence"/>
</dbReference>
<evidence type="ECO:0000313" key="2">
    <source>
        <dbReference type="Proteomes" id="UP000641932"/>
    </source>
</evidence>
<accession>A0A918DZQ4</accession>
<organism evidence="1 2">
    <name type="scientific">Wenjunlia tyrosinilytica</name>
    <dbReference type="NCBI Taxonomy" id="1544741"/>
    <lineage>
        <taxon>Bacteria</taxon>
        <taxon>Bacillati</taxon>
        <taxon>Actinomycetota</taxon>
        <taxon>Actinomycetes</taxon>
        <taxon>Kitasatosporales</taxon>
        <taxon>Streptomycetaceae</taxon>
        <taxon>Wenjunlia</taxon>
    </lineage>
</organism>
<evidence type="ECO:0000313" key="1">
    <source>
        <dbReference type="EMBL" id="GGO90593.1"/>
    </source>
</evidence>
<protein>
    <recommendedName>
        <fullName evidence="3">Toxin-antitoxin system, toxin component</fullName>
    </recommendedName>
</protein>
<evidence type="ECO:0008006" key="3">
    <source>
        <dbReference type="Google" id="ProtNLM"/>
    </source>
</evidence>
<dbReference type="EMBL" id="BMMS01000015">
    <property type="protein sequence ID" value="GGO90593.1"/>
    <property type="molecule type" value="Genomic_DNA"/>
</dbReference>
<keyword evidence="2" id="KW-1185">Reference proteome</keyword>
<name>A0A918DZQ4_9ACTN</name>
<comment type="caution">
    <text evidence="1">The sequence shown here is derived from an EMBL/GenBank/DDBJ whole genome shotgun (WGS) entry which is preliminary data.</text>
</comment>
<sequence>MLVMVCRTANERQGGDLMELKKMRRTCAALVQDLDLPAPAEPGHLITSLCERMSQRLGRPVNHRLVRFPPDTVSGLWLATDTEHYVLCEQDTSPWHQLAITGHEFWHMEADHEAMAVQGADAGRLVLPSLDPQTVARIVAARTHCSDEAEQEAEFFASLLLAKVSRWLPQRTWTVPDSAAAVVDRMETSLGTRPQRGDRG</sequence>
<gene>
    <name evidence="1" type="ORF">GCM10012280_36470</name>
</gene>
<reference evidence="1" key="2">
    <citation type="submission" date="2020-09" db="EMBL/GenBank/DDBJ databases">
        <authorList>
            <person name="Sun Q."/>
            <person name="Zhou Y."/>
        </authorList>
    </citation>
    <scope>NUCLEOTIDE SEQUENCE</scope>
    <source>
        <strain evidence="1">CGMCC 4.7201</strain>
    </source>
</reference>
<proteinExistence type="predicted"/>
<dbReference type="AlphaFoldDB" id="A0A918DZQ4"/>